<dbReference type="AlphaFoldDB" id="K1RTR7"/>
<evidence type="ECO:0000313" key="1">
    <source>
        <dbReference type="EMBL" id="EKC37991.1"/>
    </source>
</evidence>
<sequence>MEQNSDLGKIDALLQPLDDDFLYHRWDLNQWPAPFCKHFSRYATQAKSTVKLTPDAFKEASSYTGITETEVRVRQYKEYLSGDLFTNPGLKASAIQSIRLTYPMERFWTTTSREEAPYLVWRYVATQDGVMRVYPGVRLTDDYDYKLRPCCILIDNSGFLVMHPFFIETTSPLEGQIHITYLVKLPQSSNGIVDSLEGYELRPVVGSNVFVILKQRRLNDEDRCCTSEYFTSPSSIKCGSERCTCLCYEDLPIDECKNEYTNMDGFVPCSPQLPTLRSVSTPEEDKTRNLPTCFPTDCSCRKTERECFRTSGCSWCTSSNEGYLVTGFCDLKEICPSQQCIKDDCSPKCCGPECKQSPQSKGNVGLYVGVAVGVCVLIAIVITVAVFFVRKRNSDELDNPKHNTYLEPTSGIDMTHISTIENDSYHTTPTEQDSYHTIPDSHFDYMNGNSNVRTNMETS</sequence>
<dbReference type="EMBL" id="JH817090">
    <property type="protein sequence ID" value="EKC37991.1"/>
    <property type="molecule type" value="Genomic_DNA"/>
</dbReference>
<reference evidence="1" key="1">
    <citation type="journal article" date="2012" name="Nature">
        <title>The oyster genome reveals stress adaptation and complexity of shell formation.</title>
        <authorList>
            <person name="Zhang G."/>
            <person name="Fang X."/>
            <person name="Guo X."/>
            <person name="Li L."/>
            <person name="Luo R."/>
            <person name="Xu F."/>
            <person name="Yang P."/>
            <person name="Zhang L."/>
            <person name="Wang X."/>
            <person name="Qi H."/>
            <person name="Xiong Z."/>
            <person name="Que H."/>
            <person name="Xie Y."/>
            <person name="Holland P.W."/>
            <person name="Paps J."/>
            <person name="Zhu Y."/>
            <person name="Wu F."/>
            <person name="Chen Y."/>
            <person name="Wang J."/>
            <person name="Peng C."/>
            <person name="Meng J."/>
            <person name="Yang L."/>
            <person name="Liu J."/>
            <person name="Wen B."/>
            <person name="Zhang N."/>
            <person name="Huang Z."/>
            <person name="Zhu Q."/>
            <person name="Feng Y."/>
            <person name="Mount A."/>
            <person name="Hedgecock D."/>
            <person name="Xu Z."/>
            <person name="Liu Y."/>
            <person name="Domazet-Loso T."/>
            <person name="Du Y."/>
            <person name="Sun X."/>
            <person name="Zhang S."/>
            <person name="Liu B."/>
            <person name="Cheng P."/>
            <person name="Jiang X."/>
            <person name="Li J."/>
            <person name="Fan D."/>
            <person name="Wang W."/>
            <person name="Fu W."/>
            <person name="Wang T."/>
            <person name="Wang B."/>
            <person name="Zhang J."/>
            <person name="Peng Z."/>
            <person name="Li Y."/>
            <person name="Li N."/>
            <person name="Wang J."/>
            <person name="Chen M."/>
            <person name="He Y."/>
            <person name="Tan F."/>
            <person name="Song X."/>
            <person name="Zheng Q."/>
            <person name="Huang R."/>
            <person name="Yang H."/>
            <person name="Du X."/>
            <person name="Chen L."/>
            <person name="Yang M."/>
            <person name="Gaffney P.M."/>
            <person name="Wang S."/>
            <person name="Luo L."/>
            <person name="She Z."/>
            <person name="Ming Y."/>
            <person name="Huang W."/>
            <person name="Zhang S."/>
            <person name="Huang B."/>
            <person name="Zhang Y."/>
            <person name="Qu T."/>
            <person name="Ni P."/>
            <person name="Miao G."/>
            <person name="Wang J."/>
            <person name="Wang Q."/>
            <person name="Steinberg C.E."/>
            <person name="Wang H."/>
            <person name="Li N."/>
            <person name="Qian L."/>
            <person name="Zhang G."/>
            <person name="Li Y."/>
            <person name="Yang H."/>
            <person name="Liu X."/>
            <person name="Wang J."/>
            <person name="Yin Y."/>
            <person name="Wang J."/>
        </authorList>
    </citation>
    <scope>NUCLEOTIDE SEQUENCE [LARGE SCALE GENOMIC DNA]</scope>
    <source>
        <strain evidence="1">05x7-T-G4-1.051#20</strain>
    </source>
</reference>
<dbReference type="HOGENOM" id="CLU_596201_0_0_1"/>
<name>K1RTR7_MAGGI</name>
<organism evidence="1">
    <name type="scientific">Magallana gigas</name>
    <name type="common">Pacific oyster</name>
    <name type="synonym">Crassostrea gigas</name>
    <dbReference type="NCBI Taxonomy" id="29159"/>
    <lineage>
        <taxon>Eukaryota</taxon>
        <taxon>Metazoa</taxon>
        <taxon>Spiralia</taxon>
        <taxon>Lophotrochozoa</taxon>
        <taxon>Mollusca</taxon>
        <taxon>Bivalvia</taxon>
        <taxon>Autobranchia</taxon>
        <taxon>Pteriomorphia</taxon>
        <taxon>Ostreida</taxon>
        <taxon>Ostreoidea</taxon>
        <taxon>Ostreidae</taxon>
        <taxon>Magallana</taxon>
    </lineage>
</organism>
<dbReference type="InterPro" id="IPR051173">
    <property type="entry name" value="Ca_channel_alpha-2/delta"/>
</dbReference>
<protein>
    <submittedName>
        <fullName evidence="1">VWFA and cache domain-containing protein 1</fullName>
    </submittedName>
</protein>
<dbReference type="GO" id="GO:0005245">
    <property type="term" value="F:voltage-gated calcium channel activity"/>
    <property type="evidence" value="ECO:0007669"/>
    <property type="project" value="TreeGrafter"/>
</dbReference>
<proteinExistence type="predicted"/>
<dbReference type="PANTHER" id="PTHR10166:SF66">
    <property type="entry name" value="VWFA AND CACHE DOMAIN-CONTAINING PROTEIN CG16868"/>
    <property type="match status" value="1"/>
</dbReference>
<dbReference type="PANTHER" id="PTHR10166">
    <property type="entry name" value="VOLTAGE-DEPENDENT CALCIUM CHANNEL SUBUNIT ALPHA-2/DELTA-RELATED"/>
    <property type="match status" value="1"/>
</dbReference>
<accession>K1RTR7</accession>
<gene>
    <name evidence="1" type="ORF">CGI_10025572</name>
</gene>
<dbReference type="GO" id="GO:0005891">
    <property type="term" value="C:voltage-gated calcium channel complex"/>
    <property type="evidence" value="ECO:0007669"/>
    <property type="project" value="TreeGrafter"/>
</dbReference>
<dbReference type="InParanoid" id="K1RTR7"/>